<dbReference type="InterPro" id="IPR036390">
    <property type="entry name" value="WH_DNA-bd_sf"/>
</dbReference>
<evidence type="ECO:0000313" key="5">
    <source>
        <dbReference type="EMBL" id="OYQ17348.1"/>
    </source>
</evidence>
<dbReference type="Gene3D" id="1.10.10.10">
    <property type="entry name" value="Winged helix-like DNA-binding domain superfamily/Winged helix DNA-binding domain"/>
    <property type="match status" value="1"/>
</dbReference>
<dbReference type="Gene3D" id="2.60.120.10">
    <property type="entry name" value="Jelly Rolls"/>
    <property type="match status" value="1"/>
</dbReference>
<name>A0A255XK88_9PROT</name>
<keyword evidence="2" id="KW-0238">DNA-binding</keyword>
<organism evidence="5 6">
    <name type="scientific">Elstera cyanobacteriorum</name>
    <dbReference type="NCBI Taxonomy" id="2022747"/>
    <lineage>
        <taxon>Bacteria</taxon>
        <taxon>Pseudomonadati</taxon>
        <taxon>Pseudomonadota</taxon>
        <taxon>Alphaproteobacteria</taxon>
        <taxon>Rhodospirillales</taxon>
        <taxon>Rhodospirillaceae</taxon>
        <taxon>Elstera</taxon>
    </lineage>
</organism>
<dbReference type="PRINTS" id="PR00034">
    <property type="entry name" value="HTHCRP"/>
</dbReference>
<dbReference type="SUPFAM" id="SSF46785">
    <property type="entry name" value="Winged helix' DNA-binding domain"/>
    <property type="match status" value="1"/>
</dbReference>
<gene>
    <name evidence="5" type="ORF">CHR90_15400</name>
</gene>
<keyword evidence="3" id="KW-0804">Transcription</keyword>
<dbReference type="GO" id="GO:0006355">
    <property type="term" value="P:regulation of DNA-templated transcription"/>
    <property type="evidence" value="ECO:0007669"/>
    <property type="project" value="InterPro"/>
</dbReference>
<feature type="domain" description="HTH crp-type" evidence="4">
    <location>
        <begin position="138"/>
        <end position="216"/>
    </location>
</feature>
<dbReference type="EMBL" id="NOXS01000034">
    <property type="protein sequence ID" value="OYQ17348.1"/>
    <property type="molecule type" value="Genomic_DNA"/>
</dbReference>
<sequence length="240" mass="26515">MPMQIISLPIAAPAERRFGVRRVPHRNINAARWMRMPPATVLPLRESASDDALRIIRGCVALYQLLPDGRRQILDILGPGRLIHRQMTDSAACTAETLSPTQFDRHPLAAPQATADWLAAALLMLRRAQQHALLLGRKTARERVAFAVLDLAQQFGARMRDCTYAEVIFRLHLTRTDLADWLGLTGETVSRTLNALKREGLIGFDTPDIITVKSLTALKTLAGETPASLATLDPLPSLTF</sequence>
<evidence type="ECO:0000256" key="2">
    <source>
        <dbReference type="ARBA" id="ARBA00023125"/>
    </source>
</evidence>
<dbReference type="GO" id="GO:0003677">
    <property type="term" value="F:DNA binding"/>
    <property type="evidence" value="ECO:0007669"/>
    <property type="project" value="UniProtKB-KW"/>
</dbReference>
<dbReference type="OrthoDB" id="7584044at2"/>
<keyword evidence="1" id="KW-0805">Transcription regulation</keyword>
<dbReference type="PROSITE" id="PS51063">
    <property type="entry name" value="HTH_CRP_2"/>
    <property type="match status" value="1"/>
</dbReference>
<dbReference type="SMART" id="SM00419">
    <property type="entry name" value="HTH_CRP"/>
    <property type="match status" value="1"/>
</dbReference>
<protein>
    <recommendedName>
        <fullName evidence="4">HTH crp-type domain-containing protein</fullName>
    </recommendedName>
</protein>
<evidence type="ECO:0000313" key="6">
    <source>
        <dbReference type="Proteomes" id="UP000216361"/>
    </source>
</evidence>
<dbReference type="Pfam" id="PF13545">
    <property type="entry name" value="HTH_Crp_2"/>
    <property type="match status" value="1"/>
</dbReference>
<comment type="caution">
    <text evidence="5">The sequence shown here is derived from an EMBL/GenBank/DDBJ whole genome shotgun (WGS) entry which is preliminary data.</text>
</comment>
<dbReference type="Proteomes" id="UP000216361">
    <property type="component" value="Unassembled WGS sequence"/>
</dbReference>
<evidence type="ECO:0000256" key="3">
    <source>
        <dbReference type="ARBA" id="ARBA00023163"/>
    </source>
</evidence>
<dbReference type="SUPFAM" id="SSF51206">
    <property type="entry name" value="cAMP-binding domain-like"/>
    <property type="match status" value="1"/>
</dbReference>
<evidence type="ECO:0000259" key="4">
    <source>
        <dbReference type="PROSITE" id="PS51063"/>
    </source>
</evidence>
<dbReference type="InterPro" id="IPR012318">
    <property type="entry name" value="HTH_CRP"/>
</dbReference>
<keyword evidence="6" id="KW-1185">Reference proteome</keyword>
<evidence type="ECO:0000256" key="1">
    <source>
        <dbReference type="ARBA" id="ARBA00023015"/>
    </source>
</evidence>
<proteinExistence type="predicted"/>
<reference evidence="5 6" key="1">
    <citation type="submission" date="2017-07" db="EMBL/GenBank/DDBJ databases">
        <title>Elstera cyanobacteriorum sp. nov., a novel bacterium isolated from cyanobacterial aggregates in a eutrophic lake.</title>
        <authorList>
            <person name="Cai H."/>
        </authorList>
    </citation>
    <scope>NUCLEOTIDE SEQUENCE [LARGE SCALE GENOMIC DNA]</scope>
    <source>
        <strain evidence="5 6">TH019</strain>
    </source>
</reference>
<dbReference type="InterPro" id="IPR036388">
    <property type="entry name" value="WH-like_DNA-bd_sf"/>
</dbReference>
<dbReference type="InterPro" id="IPR018490">
    <property type="entry name" value="cNMP-bd_dom_sf"/>
</dbReference>
<dbReference type="InterPro" id="IPR014710">
    <property type="entry name" value="RmlC-like_jellyroll"/>
</dbReference>
<dbReference type="CDD" id="cd00092">
    <property type="entry name" value="HTH_CRP"/>
    <property type="match status" value="1"/>
</dbReference>
<dbReference type="AlphaFoldDB" id="A0A255XK88"/>
<accession>A0A255XK88</accession>